<comment type="similarity">
    <text evidence="2">Belongs to the X(+)/potassium ATPases subunit beta family.</text>
</comment>
<feature type="transmembrane region" description="Helical" evidence="18">
    <location>
        <begin position="69"/>
        <end position="92"/>
    </location>
</feature>
<dbReference type="Gene3D" id="2.60.40.1660">
    <property type="entry name" value="Na, k-atpase alpha subunit"/>
    <property type="match status" value="1"/>
</dbReference>
<gene>
    <name evidence="19" type="ORF">PVAND_005114</name>
</gene>
<keyword evidence="9" id="KW-0735">Signal-anchor</keyword>
<keyword evidence="12" id="KW-0406">Ion transport</keyword>
<evidence type="ECO:0000256" key="5">
    <source>
        <dbReference type="ARBA" id="ARBA00022538"/>
    </source>
</evidence>
<comment type="caution">
    <text evidence="19">The sequence shown here is derived from an EMBL/GenBank/DDBJ whole genome shotgun (WGS) entry which is preliminary data.</text>
</comment>
<name>A0A9J6C137_POLVA</name>
<evidence type="ECO:0000256" key="14">
    <source>
        <dbReference type="ARBA" id="ARBA00023157"/>
    </source>
</evidence>
<keyword evidence="6" id="KW-0740">Sodium/potassium transport</keyword>
<keyword evidence="7 18" id="KW-0812">Transmembrane</keyword>
<evidence type="ECO:0008006" key="21">
    <source>
        <dbReference type="Google" id="ProtNLM"/>
    </source>
</evidence>
<keyword evidence="16" id="KW-0739">Sodium transport</keyword>
<dbReference type="InterPro" id="IPR000402">
    <property type="entry name" value="Na/K_ATPase_sub_beta"/>
</dbReference>
<comment type="subcellular location">
    <subcellularLocation>
        <location evidence="1">Cell membrane</location>
        <topology evidence="1">Single-pass type II membrane protein</topology>
    </subcellularLocation>
</comment>
<evidence type="ECO:0000256" key="7">
    <source>
        <dbReference type="ARBA" id="ARBA00022692"/>
    </source>
</evidence>
<organism evidence="19 20">
    <name type="scientific">Polypedilum vanderplanki</name>
    <name type="common">Sleeping chironomid midge</name>
    <dbReference type="NCBI Taxonomy" id="319348"/>
    <lineage>
        <taxon>Eukaryota</taxon>
        <taxon>Metazoa</taxon>
        <taxon>Ecdysozoa</taxon>
        <taxon>Arthropoda</taxon>
        <taxon>Hexapoda</taxon>
        <taxon>Insecta</taxon>
        <taxon>Pterygota</taxon>
        <taxon>Neoptera</taxon>
        <taxon>Endopterygota</taxon>
        <taxon>Diptera</taxon>
        <taxon>Nematocera</taxon>
        <taxon>Chironomoidea</taxon>
        <taxon>Chironomidae</taxon>
        <taxon>Chironominae</taxon>
        <taxon>Polypedilum</taxon>
        <taxon>Polypedilum</taxon>
    </lineage>
</organism>
<evidence type="ECO:0000313" key="20">
    <source>
        <dbReference type="Proteomes" id="UP001107558"/>
    </source>
</evidence>
<dbReference type="OrthoDB" id="5912413at2759"/>
<evidence type="ECO:0000256" key="12">
    <source>
        <dbReference type="ARBA" id="ARBA00023065"/>
    </source>
</evidence>
<keyword evidence="5" id="KW-0633">Potassium transport</keyword>
<evidence type="ECO:0000256" key="1">
    <source>
        <dbReference type="ARBA" id="ARBA00004401"/>
    </source>
</evidence>
<keyword evidence="13 18" id="KW-0472">Membrane</keyword>
<dbReference type="GO" id="GO:0001671">
    <property type="term" value="F:ATPase activator activity"/>
    <property type="evidence" value="ECO:0007669"/>
    <property type="project" value="TreeGrafter"/>
</dbReference>
<dbReference type="GO" id="GO:0005890">
    <property type="term" value="C:sodium:potassium-exchanging ATPase complex"/>
    <property type="evidence" value="ECO:0007669"/>
    <property type="project" value="InterPro"/>
</dbReference>
<dbReference type="FunFam" id="2.60.40.1660:FF:000004">
    <property type="entry name" value="sodium/potassium-transporting ATPase subunit beta-2"/>
    <property type="match status" value="1"/>
</dbReference>
<evidence type="ECO:0000256" key="13">
    <source>
        <dbReference type="ARBA" id="ARBA00023136"/>
    </source>
</evidence>
<keyword evidence="8" id="KW-0630">Potassium</keyword>
<dbReference type="Proteomes" id="UP001107558">
    <property type="component" value="Chromosome 2"/>
</dbReference>
<keyword evidence="11" id="KW-0915">Sodium</keyword>
<dbReference type="GO" id="GO:1990573">
    <property type="term" value="P:potassium ion import across plasma membrane"/>
    <property type="evidence" value="ECO:0007669"/>
    <property type="project" value="TreeGrafter"/>
</dbReference>
<keyword evidence="14" id="KW-1015">Disulfide bond</keyword>
<dbReference type="AlphaFoldDB" id="A0A9J6C137"/>
<sequence length="366" mass="41975">MQSNYDGAGEAVPLKVRGKKPKAEIVTTTYEFNDPYLRKPKSKSLGKMVYDKEHGKILGRTPRNWGELLFFYTIFYIVLAALFAICMKGLMLTIDKHQPKWKLDESIIGTNPGLGFRPISHDVDQGSLIWYDSTNETQVEYWVERIDEFLSEYNKTDNQKPCNFDSRKTAKQVCALNLKEFGHCSRENSYGYGASKPCIFLKLNRIYGWVPEYYNDPNDLPKDMPESLKTYITNLPENQRNQVWVTCSGENGMDREIIGDAVYYPSHGFPGYFYPYTNNPGYVSPLVAVQFKRPALNRIINIECRTWAKNIKYSGSHRDRMGSVHFEIMIDADANPDLNTTPKPTSAPKLSNITTTENINLSYKNI</sequence>
<proteinExistence type="inferred from homology"/>
<evidence type="ECO:0000256" key="18">
    <source>
        <dbReference type="SAM" id="Phobius"/>
    </source>
</evidence>
<dbReference type="PANTHER" id="PTHR11523:SF31">
    <property type="entry name" value="AT04468P-RELATED"/>
    <property type="match status" value="1"/>
</dbReference>
<reference evidence="19" key="1">
    <citation type="submission" date="2021-03" db="EMBL/GenBank/DDBJ databases">
        <title>Chromosome level genome of the anhydrobiotic midge Polypedilum vanderplanki.</title>
        <authorList>
            <person name="Yoshida Y."/>
            <person name="Kikawada T."/>
            <person name="Gusev O."/>
        </authorList>
    </citation>
    <scope>NUCLEOTIDE SEQUENCE</scope>
    <source>
        <strain evidence="19">NIAS01</strain>
        <tissue evidence="19">Whole body or cell culture</tissue>
    </source>
</reference>
<evidence type="ECO:0000256" key="17">
    <source>
        <dbReference type="ARBA" id="ARBA00025540"/>
    </source>
</evidence>
<dbReference type="GO" id="GO:0036376">
    <property type="term" value="P:sodium ion export across plasma membrane"/>
    <property type="evidence" value="ECO:0007669"/>
    <property type="project" value="TreeGrafter"/>
</dbReference>
<keyword evidence="3" id="KW-0813">Transport</keyword>
<accession>A0A9J6C137</accession>
<evidence type="ECO:0000256" key="16">
    <source>
        <dbReference type="ARBA" id="ARBA00023201"/>
    </source>
</evidence>
<dbReference type="GO" id="GO:0006883">
    <property type="term" value="P:intracellular sodium ion homeostasis"/>
    <property type="evidence" value="ECO:0007669"/>
    <property type="project" value="TreeGrafter"/>
</dbReference>
<keyword evidence="10 18" id="KW-1133">Transmembrane helix</keyword>
<evidence type="ECO:0000256" key="8">
    <source>
        <dbReference type="ARBA" id="ARBA00022958"/>
    </source>
</evidence>
<evidence type="ECO:0000256" key="10">
    <source>
        <dbReference type="ARBA" id="ARBA00022989"/>
    </source>
</evidence>
<protein>
    <recommendedName>
        <fullName evidence="21">Sodium/potassium-transporting ATPase subunit beta-2</fullName>
    </recommendedName>
</protein>
<dbReference type="InterPro" id="IPR038702">
    <property type="entry name" value="Na/K_ATPase_sub_beta_sf"/>
</dbReference>
<evidence type="ECO:0000256" key="2">
    <source>
        <dbReference type="ARBA" id="ARBA00005876"/>
    </source>
</evidence>
<keyword evidence="4" id="KW-1003">Cell membrane</keyword>
<keyword evidence="15" id="KW-0325">Glycoprotein</keyword>
<evidence type="ECO:0000256" key="9">
    <source>
        <dbReference type="ARBA" id="ARBA00022968"/>
    </source>
</evidence>
<comment type="function">
    <text evidence="17">This is the non-catalytic component of the active enzyme, which catalyzes the hydrolysis of ATP coupled with the exchange of Na(+) and K(+) ions across the plasma membrane. The beta subunit regulates, through assembly of alpha/beta heterodimers, the number of sodium pumps transported to the plasma membrane.</text>
</comment>
<evidence type="ECO:0000256" key="15">
    <source>
        <dbReference type="ARBA" id="ARBA00023180"/>
    </source>
</evidence>
<evidence type="ECO:0000256" key="11">
    <source>
        <dbReference type="ARBA" id="ARBA00023053"/>
    </source>
</evidence>
<dbReference type="Pfam" id="PF00287">
    <property type="entry name" value="Na_K-ATPase"/>
    <property type="match status" value="1"/>
</dbReference>
<dbReference type="EMBL" id="JADBJN010000002">
    <property type="protein sequence ID" value="KAG5675190.1"/>
    <property type="molecule type" value="Genomic_DNA"/>
</dbReference>
<dbReference type="PANTHER" id="PTHR11523">
    <property type="entry name" value="SODIUM/POTASSIUM-DEPENDENT ATPASE BETA SUBUNIT"/>
    <property type="match status" value="1"/>
</dbReference>
<dbReference type="GO" id="GO:0030007">
    <property type="term" value="P:intracellular potassium ion homeostasis"/>
    <property type="evidence" value="ECO:0007669"/>
    <property type="project" value="TreeGrafter"/>
</dbReference>
<evidence type="ECO:0000256" key="4">
    <source>
        <dbReference type="ARBA" id="ARBA00022475"/>
    </source>
</evidence>
<evidence type="ECO:0000313" key="19">
    <source>
        <dbReference type="EMBL" id="KAG5675190.1"/>
    </source>
</evidence>
<evidence type="ECO:0000256" key="3">
    <source>
        <dbReference type="ARBA" id="ARBA00022448"/>
    </source>
</evidence>
<keyword evidence="20" id="KW-1185">Reference proteome</keyword>
<evidence type="ECO:0000256" key="6">
    <source>
        <dbReference type="ARBA" id="ARBA00022607"/>
    </source>
</evidence>